<dbReference type="HOGENOM" id="CLU_2760707_0_0_1"/>
<protein>
    <submittedName>
        <fullName evidence="2">Uncharacterized protein</fullName>
    </submittedName>
</protein>
<organism evidence="2 3">
    <name type="scientific">Megaselia scalaris</name>
    <name type="common">Humpbacked fly</name>
    <name type="synonym">Phora scalaris</name>
    <dbReference type="NCBI Taxonomy" id="36166"/>
    <lineage>
        <taxon>Eukaryota</taxon>
        <taxon>Metazoa</taxon>
        <taxon>Ecdysozoa</taxon>
        <taxon>Arthropoda</taxon>
        <taxon>Hexapoda</taxon>
        <taxon>Insecta</taxon>
        <taxon>Pterygota</taxon>
        <taxon>Neoptera</taxon>
        <taxon>Endopterygota</taxon>
        <taxon>Diptera</taxon>
        <taxon>Brachycera</taxon>
        <taxon>Muscomorpha</taxon>
        <taxon>Platypezoidea</taxon>
        <taxon>Phoridae</taxon>
        <taxon>Megaseliini</taxon>
        <taxon>Megaselia</taxon>
    </lineage>
</organism>
<name>T1GRN4_MEGSC</name>
<dbReference type="AlphaFoldDB" id="T1GRN4"/>
<reference evidence="3" key="1">
    <citation type="submission" date="2013-02" db="EMBL/GenBank/DDBJ databases">
        <authorList>
            <person name="Hughes D."/>
        </authorList>
    </citation>
    <scope>NUCLEOTIDE SEQUENCE</scope>
    <source>
        <strain>Durham</strain>
        <strain evidence="3">NC isolate 2 -- Noor lab</strain>
    </source>
</reference>
<dbReference type="EnsemblMetazoa" id="MESCA006321-RA">
    <property type="protein sequence ID" value="MESCA006321-PA"/>
    <property type="gene ID" value="MESCA006321"/>
</dbReference>
<evidence type="ECO:0000313" key="2">
    <source>
        <dbReference type="EnsemblMetazoa" id="MESCA006321-PA"/>
    </source>
</evidence>
<proteinExistence type="predicted"/>
<feature type="compositionally biased region" description="Polar residues" evidence="1">
    <location>
        <begin position="1"/>
        <end position="11"/>
    </location>
</feature>
<evidence type="ECO:0000313" key="3">
    <source>
        <dbReference type="Proteomes" id="UP000015102"/>
    </source>
</evidence>
<keyword evidence="3" id="KW-1185">Reference proteome</keyword>
<accession>T1GRN4</accession>
<dbReference type="Proteomes" id="UP000015102">
    <property type="component" value="Unassembled WGS sequence"/>
</dbReference>
<reference evidence="2" key="2">
    <citation type="submission" date="2015-06" db="UniProtKB">
        <authorList>
            <consortium name="EnsemblMetazoa"/>
        </authorList>
    </citation>
    <scope>IDENTIFICATION</scope>
</reference>
<evidence type="ECO:0000256" key="1">
    <source>
        <dbReference type="SAM" id="MobiDB-lite"/>
    </source>
</evidence>
<dbReference type="EMBL" id="CAQQ02093739">
    <property type="status" value="NOT_ANNOTATED_CDS"/>
    <property type="molecule type" value="Genomic_DNA"/>
</dbReference>
<feature type="region of interest" description="Disordered" evidence="1">
    <location>
        <begin position="1"/>
        <end position="22"/>
    </location>
</feature>
<sequence>MPAQKVFSSNPIGDRRPGPPKHRWLKLVEDDVNDEPSGKIRLVDKVSLGASILSFSNWVCLATLHRPPSS</sequence>